<sequence length="779" mass="88488">MQQPIPTLENVLDPTTAMNMALILIAKAFKLNQSTPTNNNQRISSNPHNRQIAQPVQNLGVQNVRNQNRLIVVSRIANQNVNQNRNGNVAAARVEGNAGPRRRNAAYYQAQLLIAQKEEAGIQLQAEEFDLMADAGDMDEIEEVNANCILVANLQQALTSGSQTNKAPVYDSDGSVVVRHSENCNDNDIFNMFIQEEQYTKLLEPIVEPRQETRAYYESLFHNLAIEVENVNTVNRNLKATIAYLTTELARYRAEGDLRKFSDIGAWYAIEDCAQDDKKDTGVTSPESTIQTLPLFEEYTPPVTYPEEVEKFLGNPIEVEPLNETKLEEVGLNCNHNTPLSFREVPSFDKPEPQPQPLPNYSPLDASLGTERGLKPPIKSHSPDSSRMKVVDYLTTQTPPSPYVVNSHPKGVYSYYNPGIDDPKIHYGFKPGLLGKSVSLGVDISNWEMFDDDWRLESNEVSPLGEELNLFDRPNEVERGRILEARRLEPILQQQNSQCMAPSHRGYQNPFYLKQAQQKQQSLYNGRVLLEKHDPLVVYDSEETLQLAQESHLKMQQLNKEIKPANYAKFNKLFEVFVSQKAKSREEISDDTSPSVAWKFLNEVNDTLVTLQRVIKHRMNGNVTKMSSSTHQEIHNIFEDEFVPLVNQVDAREADDSLDKIKILEFVMTSNNVYFIASFIPLITEYFVNISKRRAFWSLNEDILKINVLTTNMPWLPTGRTFDLKGKIIASSKSECQSDISEGRLNMLMVRQLGVLKAHDRKSEASNKLCMEVLRNRPL</sequence>
<comment type="caution">
    <text evidence="2">The sequence shown here is derived from an EMBL/GenBank/DDBJ whole genome shotgun (WGS) entry which is preliminary data.</text>
</comment>
<accession>A0ABQ4WQB0</accession>
<reference evidence="2" key="2">
    <citation type="submission" date="2022-01" db="EMBL/GenBank/DDBJ databases">
        <authorList>
            <person name="Yamashiro T."/>
            <person name="Shiraishi A."/>
            <person name="Satake H."/>
            <person name="Nakayama K."/>
        </authorList>
    </citation>
    <scope>NUCLEOTIDE SEQUENCE</scope>
</reference>
<evidence type="ECO:0000313" key="2">
    <source>
        <dbReference type="EMBL" id="GJS55074.1"/>
    </source>
</evidence>
<feature type="region of interest" description="Disordered" evidence="1">
    <location>
        <begin position="342"/>
        <end position="387"/>
    </location>
</feature>
<dbReference type="Proteomes" id="UP001151760">
    <property type="component" value="Unassembled WGS sequence"/>
</dbReference>
<evidence type="ECO:0000313" key="3">
    <source>
        <dbReference type="Proteomes" id="UP001151760"/>
    </source>
</evidence>
<proteinExistence type="predicted"/>
<organism evidence="2 3">
    <name type="scientific">Tanacetum coccineum</name>
    <dbReference type="NCBI Taxonomy" id="301880"/>
    <lineage>
        <taxon>Eukaryota</taxon>
        <taxon>Viridiplantae</taxon>
        <taxon>Streptophyta</taxon>
        <taxon>Embryophyta</taxon>
        <taxon>Tracheophyta</taxon>
        <taxon>Spermatophyta</taxon>
        <taxon>Magnoliopsida</taxon>
        <taxon>eudicotyledons</taxon>
        <taxon>Gunneridae</taxon>
        <taxon>Pentapetalae</taxon>
        <taxon>asterids</taxon>
        <taxon>campanulids</taxon>
        <taxon>Asterales</taxon>
        <taxon>Asteraceae</taxon>
        <taxon>Asteroideae</taxon>
        <taxon>Anthemideae</taxon>
        <taxon>Anthemidinae</taxon>
        <taxon>Tanacetum</taxon>
    </lineage>
</organism>
<dbReference type="EMBL" id="BQNB010008844">
    <property type="protein sequence ID" value="GJS55074.1"/>
    <property type="molecule type" value="Genomic_DNA"/>
</dbReference>
<name>A0ABQ4WQB0_9ASTR</name>
<gene>
    <name evidence="2" type="ORF">Tco_0628436</name>
</gene>
<protein>
    <submittedName>
        <fullName evidence="2">Uncharacterized protein</fullName>
    </submittedName>
</protein>
<reference evidence="2" key="1">
    <citation type="journal article" date="2022" name="Int. J. Mol. Sci.">
        <title>Draft Genome of Tanacetum Coccineum: Genomic Comparison of Closely Related Tanacetum-Family Plants.</title>
        <authorList>
            <person name="Yamashiro T."/>
            <person name="Shiraishi A."/>
            <person name="Nakayama K."/>
            <person name="Satake H."/>
        </authorList>
    </citation>
    <scope>NUCLEOTIDE SEQUENCE</scope>
</reference>
<evidence type="ECO:0000256" key="1">
    <source>
        <dbReference type="SAM" id="MobiDB-lite"/>
    </source>
</evidence>
<keyword evidence="3" id="KW-1185">Reference proteome</keyword>